<evidence type="ECO:0000256" key="1">
    <source>
        <dbReference type="SAM" id="Coils"/>
    </source>
</evidence>
<dbReference type="EMBL" id="JARKIF010000052">
    <property type="protein sequence ID" value="KAJ7607054.1"/>
    <property type="molecule type" value="Genomic_DNA"/>
</dbReference>
<sequence>MTDSTDTFEVPTSDPFEELEIPASDPYEEVYIPGFSQRDETREEVDCLIESLLQKSHRKAARRQELEEAAQAQWEVAAAATAARCADNKSTFESARPPPSPVALPTKRRRVSEAADSDDDTELDLLRLQYNDLEEERDEARDECNRLRDVVTKLEAKLQQREISGAFFRKETGRWRWAALNAGTRLDAAMRELERVLRRGFGAPFEGAFHSFGVKMVLVSDALKSPAGGEVIEL</sequence>
<proteinExistence type="predicted"/>
<reference evidence="3" key="1">
    <citation type="submission" date="2023-03" db="EMBL/GenBank/DDBJ databases">
        <title>Massive genome expansion in bonnet fungi (Mycena s.s.) driven by repeated elements and novel gene families across ecological guilds.</title>
        <authorList>
            <consortium name="Lawrence Berkeley National Laboratory"/>
            <person name="Harder C.B."/>
            <person name="Miyauchi S."/>
            <person name="Viragh M."/>
            <person name="Kuo A."/>
            <person name="Thoen E."/>
            <person name="Andreopoulos B."/>
            <person name="Lu D."/>
            <person name="Skrede I."/>
            <person name="Drula E."/>
            <person name="Henrissat B."/>
            <person name="Morin E."/>
            <person name="Kohler A."/>
            <person name="Barry K."/>
            <person name="LaButti K."/>
            <person name="Morin E."/>
            <person name="Salamov A."/>
            <person name="Lipzen A."/>
            <person name="Mereny Z."/>
            <person name="Hegedus B."/>
            <person name="Baldrian P."/>
            <person name="Stursova M."/>
            <person name="Weitz H."/>
            <person name="Taylor A."/>
            <person name="Grigoriev I.V."/>
            <person name="Nagy L.G."/>
            <person name="Martin F."/>
            <person name="Kauserud H."/>
        </authorList>
    </citation>
    <scope>NUCLEOTIDE SEQUENCE</scope>
    <source>
        <strain evidence="3">9284</strain>
    </source>
</reference>
<name>A0AAD7FAC4_9AGAR</name>
<gene>
    <name evidence="3" type="ORF">FB45DRAFT_1136045</name>
</gene>
<evidence type="ECO:0000256" key="2">
    <source>
        <dbReference type="SAM" id="MobiDB-lite"/>
    </source>
</evidence>
<protein>
    <submittedName>
        <fullName evidence="3">Uncharacterized protein</fullName>
    </submittedName>
</protein>
<organism evidence="3 4">
    <name type="scientific">Roridomyces roridus</name>
    <dbReference type="NCBI Taxonomy" id="1738132"/>
    <lineage>
        <taxon>Eukaryota</taxon>
        <taxon>Fungi</taxon>
        <taxon>Dikarya</taxon>
        <taxon>Basidiomycota</taxon>
        <taxon>Agaricomycotina</taxon>
        <taxon>Agaricomycetes</taxon>
        <taxon>Agaricomycetidae</taxon>
        <taxon>Agaricales</taxon>
        <taxon>Marasmiineae</taxon>
        <taxon>Mycenaceae</taxon>
        <taxon>Roridomyces</taxon>
    </lineage>
</organism>
<feature type="region of interest" description="Disordered" evidence="2">
    <location>
        <begin position="88"/>
        <end position="120"/>
    </location>
</feature>
<keyword evidence="1" id="KW-0175">Coiled coil</keyword>
<evidence type="ECO:0000313" key="4">
    <source>
        <dbReference type="Proteomes" id="UP001221142"/>
    </source>
</evidence>
<dbReference type="Proteomes" id="UP001221142">
    <property type="component" value="Unassembled WGS sequence"/>
</dbReference>
<comment type="caution">
    <text evidence="3">The sequence shown here is derived from an EMBL/GenBank/DDBJ whole genome shotgun (WGS) entry which is preliminary data.</text>
</comment>
<feature type="coiled-coil region" evidence="1">
    <location>
        <begin position="123"/>
        <end position="157"/>
    </location>
</feature>
<keyword evidence="4" id="KW-1185">Reference proteome</keyword>
<dbReference type="AlphaFoldDB" id="A0AAD7FAC4"/>
<accession>A0AAD7FAC4</accession>
<evidence type="ECO:0000313" key="3">
    <source>
        <dbReference type="EMBL" id="KAJ7607054.1"/>
    </source>
</evidence>